<dbReference type="SUPFAM" id="SSF55797">
    <property type="entry name" value="PR-1-like"/>
    <property type="match status" value="1"/>
</dbReference>
<feature type="chain" id="PRO_5012340334" description="SCP domain-containing protein" evidence="2">
    <location>
        <begin position="30"/>
        <end position="265"/>
    </location>
</feature>
<dbReference type="NCBIfam" id="TIGR02909">
    <property type="entry name" value="spore_YkwD"/>
    <property type="match status" value="1"/>
</dbReference>
<organism evidence="4 5">
    <name type="scientific">Clostridium sporogenes</name>
    <dbReference type="NCBI Taxonomy" id="1509"/>
    <lineage>
        <taxon>Bacteria</taxon>
        <taxon>Bacillati</taxon>
        <taxon>Bacillota</taxon>
        <taxon>Clostridia</taxon>
        <taxon>Eubacteriales</taxon>
        <taxon>Clostridiaceae</taxon>
        <taxon>Clostridium</taxon>
    </lineage>
</organism>
<reference evidence="4 5" key="1">
    <citation type="submission" date="2015-11" db="EMBL/GenBank/DDBJ databases">
        <authorList>
            <person name="Hill K.K."/>
            <person name="Shirey T.B."/>
            <person name="Raphael B."/>
            <person name="Daligault H.E."/>
            <person name="Davenport K.W."/>
            <person name="Bruce D.C."/>
            <person name="Foley B.T."/>
            <person name="Johnson S.L."/>
        </authorList>
    </citation>
    <scope>NUCLEOTIDE SEQUENCE [LARGE SCALE GENOMIC DNA]</scope>
    <source>
        <strain evidence="4 5">CDC_1632</strain>
    </source>
</reference>
<gene>
    <name evidence="4" type="ORF">NPD5_7</name>
</gene>
<feature type="region of interest" description="Disordered" evidence="1">
    <location>
        <begin position="82"/>
        <end position="136"/>
    </location>
</feature>
<dbReference type="AlphaFoldDB" id="A0A1L3NC27"/>
<evidence type="ECO:0000259" key="3">
    <source>
        <dbReference type="Pfam" id="PF00188"/>
    </source>
</evidence>
<dbReference type="STRING" id="413999.CBO2011"/>
<feature type="signal peptide" evidence="2">
    <location>
        <begin position="1"/>
        <end position="29"/>
    </location>
</feature>
<dbReference type="InterPro" id="IPR035940">
    <property type="entry name" value="CAP_sf"/>
</dbReference>
<evidence type="ECO:0000256" key="2">
    <source>
        <dbReference type="SAM" id="SignalP"/>
    </source>
</evidence>
<protein>
    <recommendedName>
        <fullName evidence="3">SCP domain-containing protein</fullName>
    </recommendedName>
</protein>
<keyword evidence="2" id="KW-0732">Signal</keyword>
<dbReference type="PANTHER" id="PTHR31157">
    <property type="entry name" value="SCP DOMAIN-CONTAINING PROTEIN"/>
    <property type="match status" value="1"/>
</dbReference>
<evidence type="ECO:0000313" key="4">
    <source>
        <dbReference type="EMBL" id="APH13672.1"/>
    </source>
</evidence>
<proteinExistence type="predicted"/>
<dbReference type="Pfam" id="PF00188">
    <property type="entry name" value="CAP"/>
    <property type="match status" value="1"/>
</dbReference>
<feature type="compositionally biased region" description="Low complexity" evidence="1">
    <location>
        <begin position="94"/>
        <end position="123"/>
    </location>
</feature>
<dbReference type="eggNOG" id="COG2340">
    <property type="taxonomic scope" value="Bacteria"/>
</dbReference>
<dbReference type="PANTHER" id="PTHR31157:SF1">
    <property type="entry name" value="SCP DOMAIN-CONTAINING PROTEIN"/>
    <property type="match status" value="1"/>
</dbReference>
<dbReference type="InterPro" id="IPR014258">
    <property type="entry name" value="CAP_domain_YkwD-like"/>
</dbReference>
<sequence>MNKSSIRKLMATSVLTAVIAMSNMQLVSAASSGCNVNLSKIATNCVKGQTNGAKDLSNCVKGQINGAKDPSNCAKDKTNCAKDQSSCGTKVEKTSNGNTDSKNTNNNKNTTNNKNNTSNSGNTATKPNEAKPDSSVAALEKEVVTLVNAERAKAGLPALKANTELSNVARLKSQDMIDKKYFSHTSPTYGSPFDMMKKFGVKYSAAGENIASGYPTAKAVVDGWMNSPGHRANILSKSFTEIGVGLAKSSDGTCYWTQMFINPGK</sequence>
<evidence type="ECO:0000313" key="5">
    <source>
        <dbReference type="Proteomes" id="UP000182204"/>
    </source>
</evidence>
<dbReference type="CDD" id="cd05379">
    <property type="entry name" value="CAP_bacterial"/>
    <property type="match status" value="1"/>
</dbReference>
<evidence type="ECO:0000256" key="1">
    <source>
        <dbReference type="SAM" id="MobiDB-lite"/>
    </source>
</evidence>
<feature type="domain" description="SCP" evidence="3">
    <location>
        <begin position="145"/>
        <end position="260"/>
    </location>
</feature>
<dbReference type="PROSITE" id="PS51257">
    <property type="entry name" value="PROKAR_LIPOPROTEIN"/>
    <property type="match status" value="1"/>
</dbReference>
<dbReference type="Proteomes" id="UP000182204">
    <property type="component" value="Chromosome"/>
</dbReference>
<dbReference type="Gene3D" id="3.40.33.10">
    <property type="entry name" value="CAP"/>
    <property type="match status" value="1"/>
</dbReference>
<dbReference type="EMBL" id="CP013243">
    <property type="protein sequence ID" value="APH13672.1"/>
    <property type="molecule type" value="Genomic_DNA"/>
</dbReference>
<name>A0A1L3NC27_CLOSG</name>
<dbReference type="RefSeq" id="WP_072584076.1">
    <property type="nucleotide sequence ID" value="NZ_CP013243.1"/>
</dbReference>
<dbReference type="InterPro" id="IPR014044">
    <property type="entry name" value="CAP_dom"/>
</dbReference>
<accession>A0A1L3NC27</accession>